<dbReference type="Pfam" id="PF18018">
    <property type="entry name" value="DNA_pol_D_N"/>
    <property type="match status" value="1"/>
</dbReference>
<feature type="domain" description="DNA polymerase delta subunit OB-fold" evidence="5">
    <location>
        <begin position="167"/>
        <end position="303"/>
    </location>
</feature>
<feature type="compositionally biased region" description="Pro residues" evidence="3">
    <location>
        <begin position="91"/>
        <end position="104"/>
    </location>
</feature>
<organism evidence="6">
    <name type="scientific">Alexandrium monilatum</name>
    <dbReference type="NCBI Taxonomy" id="311494"/>
    <lineage>
        <taxon>Eukaryota</taxon>
        <taxon>Sar</taxon>
        <taxon>Alveolata</taxon>
        <taxon>Dinophyceae</taxon>
        <taxon>Gonyaulacales</taxon>
        <taxon>Pyrocystaceae</taxon>
        <taxon>Alexandrium</taxon>
    </lineage>
</organism>
<reference evidence="6" key="1">
    <citation type="submission" date="2021-01" db="EMBL/GenBank/DDBJ databases">
        <authorList>
            <person name="Corre E."/>
            <person name="Pelletier E."/>
            <person name="Niang G."/>
            <person name="Scheremetjew M."/>
            <person name="Finn R."/>
            <person name="Kale V."/>
            <person name="Holt S."/>
            <person name="Cochrane G."/>
            <person name="Meng A."/>
            <person name="Brown T."/>
            <person name="Cohen L."/>
        </authorList>
    </citation>
    <scope>NUCLEOTIDE SEQUENCE</scope>
    <source>
        <strain evidence="6">CCMP3105</strain>
    </source>
</reference>
<name>A0A7S4SM14_9DINO</name>
<dbReference type="Pfam" id="PF04042">
    <property type="entry name" value="DNA_pol_E_B"/>
    <property type="match status" value="1"/>
</dbReference>
<dbReference type="AlphaFoldDB" id="A0A7S4SM14"/>
<evidence type="ECO:0000259" key="5">
    <source>
        <dbReference type="Pfam" id="PF18018"/>
    </source>
</evidence>
<feature type="compositionally biased region" description="Low complexity" evidence="3">
    <location>
        <begin position="105"/>
        <end position="130"/>
    </location>
</feature>
<evidence type="ECO:0000313" key="6">
    <source>
        <dbReference type="EMBL" id="CAE4649723.1"/>
    </source>
</evidence>
<evidence type="ECO:0000256" key="3">
    <source>
        <dbReference type="SAM" id="MobiDB-lite"/>
    </source>
</evidence>
<feature type="domain" description="DNA polymerase alpha/delta/epsilon subunit B" evidence="4">
    <location>
        <begin position="354"/>
        <end position="524"/>
    </location>
</feature>
<evidence type="ECO:0000256" key="1">
    <source>
        <dbReference type="ARBA" id="ARBA00006035"/>
    </source>
</evidence>
<dbReference type="EMBL" id="HBNR01073546">
    <property type="protein sequence ID" value="CAE4649723.1"/>
    <property type="molecule type" value="Transcribed_RNA"/>
</dbReference>
<evidence type="ECO:0000256" key="2">
    <source>
        <dbReference type="ARBA" id="ARBA00022705"/>
    </source>
</evidence>
<keyword evidence="2" id="KW-0235">DNA replication</keyword>
<accession>A0A7S4SM14</accession>
<feature type="compositionally biased region" description="Low complexity" evidence="3">
    <location>
        <begin position="9"/>
        <end position="21"/>
    </location>
</feature>
<dbReference type="GO" id="GO:0006271">
    <property type="term" value="P:DNA strand elongation involved in DNA replication"/>
    <property type="evidence" value="ECO:0007669"/>
    <property type="project" value="TreeGrafter"/>
</dbReference>
<dbReference type="Gene3D" id="3.60.21.50">
    <property type="match status" value="1"/>
</dbReference>
<evidence type="ECO:0008006" key="7">
    <source>
        <dbReference type="Google" id="ProtNLM"/>
    </source>
</evidence>
<comment type="similarity">
    <text evidence="1">Belongs to the DNA polymerase delta/II small subunit family.</text>
</comment>
<protein>
    <recommendedName>
        <fullName evidence="7">DNA polymerase delta small subunit</fullName>
    </recommendedName>
</protein>
<dbReference type="InterPro" id="IPR007185">
    <property type="entry name" value="DNA_pol_a/d/e_bsu"/>
</dbReference>
<evidence type="ECO:0000259" key="4">
    <source>
        <dbReference type="Pfam" id="PF04042"/>
    </source>
</evidence>
<dbReference type="Gene3D" id="2.40.50.430">
    <property type="match status" value="1"/>
</dbReference>
<gene>
    <name evidence="6" type="ORF">AMON00008_LOCUS52183</name>
</gene>
<dbReference type="GO" id="GO:0043625">
    <property type="term" value="C:delta DNA polymerase complex"/>
    <property type="evidence" value="ECO:0007669"/>
    <property type="project" value="TreeGrafter"/>
</dbReference>
<sequence length="579" mass="60626">MAPKKAKAKAAPAAPAAASAGRSKKKATSEAASASSPGGRGKRKAQPEAPQGGLLRWFTPTKAATTPTSDVQGTPAGSQGSGAGDAGESSAPPPVLASAPPTPAPEDGGASTAAASQAASEAAAEGAPQDADQDLRDDGICAGRQDFSEVWSSDKFGRGASDWLKEYAGVYASRLQRLRPPIEAHARAVWPQVSLLPAIREYRRRSWGTEVALVGILFKDMKSRPHVATLYRDAPVLEGAFLPEVRRTGPGCLCSDKDVMWLQDGTTRMELTMPAEWCAQLATGFVVAVRGWASHDGRFSVKHLCLAKIPPPPPLVLGQPQAGAADGHSPPLLALVSGLALGAAAPELAEARGRAVDFLLQSSQVQRLIVCGGLLAEEVTAGGLQAAAVRSALEEADELLAKLAAVLPVDVMPGPHDPTNLSLPQLPLHPYLFKRLRKCRSFKSVSNPYECSLRGGFRVLGHSGQPVEDLLRCTRLSSPIQALQCSLEGLHLAPTAPDSLPAQPRTGGDAFVIDAVPHILFSGGHDAEDHQWYAPTQSGLGTTCICVPAFHASPQLVLVNLHNPRDVHVPHFGRVGPGS</sequence>
<proteinExistence type="inferred from homology"/>
<feature type="compositionally biased region" description="Polar residues" evidence="3">
    <location>
        <begin position="62"/>
        <end position="72"/>
    </location>
</feature>
<dbReference type="InterPro" id="IPR024826">
    <property type="entry name" value="DNA_pol_delta/II_ssu"/>
</dbReference>
<dbReference type="PANTHER" id="PTHR10416:SF0">
    <property type="entry name" value="DNA POLYMERASE DELTA SUBUNIT 2"/>
    <property type="match status" value="1"/>
</dbReference>
<feature type="region of interest" description="Disordered" evidence="3">
    <location>
        <begin position="1"/>
        <end position="139"/>
    </location>
</feature>
<dbReference type="PANTHER" id="PTHR10416">
    <property type="entry name" value="DNA POLYMERASE DELTA SUBUNIT 2"/>
    <property type="match status" value="1"/>
</dbReference>
<dbReference type="InterPro" id="IPR040663">
    <property type="entry name" value="DNA_pol_D_N"/>
</dbReference>
<dbReference type="GO" id="GO:0003677">
    <property type="term" value="F:DNA binding"/>
    <property type="evidence" value="ECO:0007669"/>
    <property type="project" value="InterPro"/>
</dbReference>